<protein>
    <submittedName>
        <fullName evidence="2">Uncharacterized protein</fullName>
    </submittedName>
</protein>
<comment type="caution">
    <text evidence="2">The sequence shown here is derived from an EMBL/GenBank/DDBJ whole genome shotgun (WGS) entry which is preliminary data.</text>
</comment>
<gene>
    <name evidence="1" type="ORF">Alo02nite_21800</name>
    <name evidence="2" type="ORF">BJ964_001311</name>
</gene>
<evidence type="ECO:0000313" key="1">
    <source>
        <dbReference type="EMBL" id="GIE39282.1"/>
    </source>
</evidence>
<proteinExistence type="predicted"/>
<keyword evidence="4" id="KW-1185">Reference proteome</keyword>
<evidence type="ECO:0000313" key="2">
    <source>
        <dbReference type="EMBL" id="MBB4747150.1"/>
    </source>
</evidence>
<name>A0A7W7MES5_9ACTN</name>
<dbReference type="Proteomes" id="UP000631312">
    <property type="component" value="Unassembled WGS sequence"/>
</dbReference>
<reference evidence="2 3" key="1">
    <citation type="submission" date="2020-08" db="EMBL/GenBank/DDBJ databases">
        <title>Sequencing the genomes of 1000 actinobacteria strains.</title>
        <authorList>
            <person name="Klenk H.-P."/>
        </authorList>
    </citation>
    <scope>NUCLEOTIDE SEQUENCE [LARGE SCALE GENOMIC DNA]</scope>
    <source>
        <strain evidence="2 3">DSM 43150</strain>
    </source>
</reference>
<accession>A0A7W7MES5</accession>
<evidence type="ECO:0000313" key="4">
    <source>
        <dbReference type="Proteomes" id="UP000631312"/>
    </source>
</evidence>
<evidence type="ECO:0000313" key="3">
    <source>
        <dbReference type="Proteomes" id="UP000590511"/>
    </source>
</evidence>
<dbReference type="Proteomes" id="UP000590511">
    <property type="component" value="Unassembled WGS sequence"/>
</dbReference>
<dbReference type="AlphaFoldDB" id="A0A7W7MES5"/>
<dbReference type="EMBL" id="BOMP01000032">
    <property type="protein sequence ID" value="GIE39282.1"/>
    <property type="molecule type" value="Genomic_DNA"/>
</dbReference>
<organism evidence="2 3">
    <name type="scientific">Actinoplanes lobatus</name>
    <dbReference type="NCBI Taxonomy" id="113568"/>
    <lineage>
        <taxon>Bacteria</taxon>
        <taxon>Bacillati</taxon>
        <taxon>Actinomycetota</taxon>
        <taxon>Actinomycetes</taxon>
        <taxon>Micromonosporales</taxon>
        <taxon>Micromonosporaceae</taxon>
        <taxon>Actinoplanes</taxon>
    </lineage>
</organism>
<dbReference type="EMBL" id="JACHNC010000001">
    <property type="protein sequence ID" value="MBB4747150.1"/>
    <property type="molecule type" value="Genomic_DNA"/>
</dbReference>
<reference evidence="1 4" key="2">
    <citation type="submission" date="2021-01" db="EMBL/GenBank/DDBJ databases">
        <title>Whole genome shotgun sequence of Actinoplanes lobatus NBRC 12513.</title>
        <authorList>
            <person name="Komaki H."/>
            <person name="Tamura T."/>
        </authorList>
    </citation>
    <scope>NUCLEOTIDE SEQUENCE [LARGE SCALE GENOMIC DNA]</scope>
    <source>
        <strain evidence="1 4">NBRC 12513</strain>
    </source>
</reference>
<sequence>MIMPVFYARPHAAGKALDVARALAGHAEAGSTRKDRLAGLADDIRLLVAEDLRVTPDPLGLLLNIGLPSNVPLLSSNDLDRFVYPLVPRLTAATRRPFVSVWASKRHARTSSVGVFQALPARDPGGAEQFQVRTSASIVAPAFRQQIHNQLASGGLSPTGGIALQLSFVVGPRRAWPNLWKATIDSLGPLLGHAVDTRGADGRITDLGLHCAVDPDLGHDVVIAIRATSSRTSTES</sequence>
<dbReference type="RefSeq" id="WP_188119840.1">
    <property type="nucleotide sequence ID" value="NZ_BOMP01000032.1"/>
</dbReference>